<evidence type="ECO:0000313" key="3">
    <source>
        <dbReference type="Proteomes" id="UP000183071"/>
    </source>
</evidence>
<dbReference type="SUPFAM" id="SSF49464">
    <property type="entry name" value="Carboxypeptidase regulatory domain-like"/>
    <property type="match status" value="1"/>
</dbReference>
<keyword evidence="1" id="KW-0732">Signal</keyword>
<gene>
    <name evidence="2" type="ORF">SAMN05444353_0817</name>
</gene>
<name>A0A1H5G9S3_9FLAO</name>
<dbReference type="Pfam" id="PF13715">
    <property type="entry name" value="CarbopepD_reg_2"/>
    <property type="match status" value="1"/>
</dbReference>
<feature type="signal peptide" evidence="1">
    <location>
        <begin position="1"/>
        <end position="18"/>
    </location>
</feature>
<accession>A0A1H5G9S3</accession>
<protein>
    <submittedName>
        <fullName evidence="2">CarboxypepD_reg-like domain-containing protein</fullName>
    </submittedName>
</protein>
<dbReference type="Gene3D" id="2.60.40.1120">
    <property type="entry name" value="Carboxypeptidase-like, regulatory domain"/>
    <property type="match status" value="1"/>
</dbReference>
<dbReference type="Proteomes" id="UP000183071">
    <property type="component" value="Unassembled WGS sequence"/>
</dbReference>
<dbReference type="InterPro" id="IPR008969">
    <property type="entry name" value="CarboxyPept-like_regulatory"/>
</dbReference>
<reference evidence="2 3" key="1">
    <citation type="submission" date="2016-10" db="EMBL/GenBank/DDBJ databases">
        <authorList>
            <person name="Varghese N."/>
            <person name="Submissions S."/>
        </authorList>
    </citation>
    <scope>NUCLEOTIDE SEQUENCE [LARGE SCALE GENOMIC DNA]</scope>
    <source>
        <strain evidence="2 3">DSW-5</strain>
    </source>
</reference>
<comment type="caution">
    <text evidence="2">The sequence shown here is derived from an EMBL/GenBank/DDBJ whole genome shotgun (WGS) entry which is preliminary data.</text>
</comment>
<sequence length="407" mass="47932">MKNRFFLFCILFPCIITAQITIKGSVFESNLPLENVAVYLNNTMLGTTTNNAGEFTLTVTEGEYELIVSYLGFKKINYNLNTSNYQKPLRFNLVEEENVLNEITIKKTIYDETWKHNLASFKQEFIGLTNLAQECEILNPEVLHFEFDYQQNKFTAFARKPLKIKNKGLGYLITYELEDFTKINNYVSYLGYSRYENLKGGKRKKKRWKANREIAYKGSVVHFLKSLINDTFKEEGYIVNQFKRVLNTKRPSDEAIEKARAIIRFNRINNINIKRDLENPKNAIDSAYVTVRKSRLPKYEDYLYKSQLKKEDIISTKNNQYYLIFENNLSIVYSKEKEELRFLRRTLFSKRTQPLAQTSSFIPVKKNVIIDKRGILKEPLSAYYEGYWSYEKFANSLPLDYKPNSKL</sequence>
<keyword evidence="3" id="KW-1185">Reference proteome</keyword>
<dbReference type="RefSeq" id="WP_053973585.1">
    <property type="nucleotide sequence ID" value="NZ_FNUE01000001.1"/>
</dbReference>
<evidence type="ECO:0000256" key="1">
    <source>
        <dbReference type="SAM" id="SignalP"/>
    </source>
</evidence>
<evidence type="ECO:0000313" key="2">
    <source>
        <dbReference type="EMBL" id="SEE12241.1"/>
    </source>
</evidence>
<proteinExistence type="predicted"/>
<feature type="chain" id="PRO_5045943721" evidence="1">
    <location>
        <begin position="19"/>
        <end position="407"/>
    </location>
</feature>
<dbReference type="EMBL" id="FNUE01000001">
    <property type="protein sequence ID" value="SEE12241.1"/>
    <property type="molecule type" value="Genomic_DNA"/>
</dbReference>
<organism evidence="2 3">
    <name type="scientific">Polaribacter dokdonensis DSW-5</name>
    <dbReference type="NCBI Taxonomy" id="1300348"/>
    <lineage>
        <taxon>Bacteria</taxon>
        <taxon>Pseudomonadati</taxon>
        <taxon>Bacteroidota</taxon>
        <taxon>Flavobacteriia</taxon>
        <taxon>Flavobacteriales</taxon>
        <taxon>Flavobacteriaceae</taxon>
    </lineage>
</organism>